<evidence type="ECO:0000256" key="2">
    <source>
        <dbReference type="SAM" id="Phobius"/>
    </source>
</evidence>
<keyword evidence="2" id="KW-1133">Transmembrane helix</keyword>
<keyword evidence="2" id="KW-0472">Membrane</keyword>
<feature type="transmembrane region" description="Helical" evidence="2">
    <location>
        <begin position="12"/>
        <end position="35"/>
    </location>
</feature>
<evidence type="ECO:0000313" key="5">
    <source>
        <dbReference type="Proteomes" id="UP001451571"/>
    </source>
</evidence>
<keyword evidence="2" id="KW-0812">Transmembrane</keyword>
<gene>
    <name evidence="4" type="ORF">V6984_18780</name>
</gene>
<comment type="similarity">
    <text evidence="1">Belongs to the bacterial sugar transferase family.</text>
</comment>
<feature type="domain" description="Bacterial sugar transferase" evidence="3">
    <location>
        <begin position="9"/>
        <end position="183"/>
    </location>
</feature>
<evidence type="ECO:0000259" key="3">
    <source>
        <dbReference type="Pfam" id="PF02397"/>
    </source>
</evidence>
<sequence length="220" mass="25217">MTVYGRYVKRILDFLLALIGIVILSPLFFVLAVLVRTKLGSPVFFKQERPGKNEKVFTLCKFRTMTDKRDENGNLLPDSIRLTKFGKILRATSLDELPELLNILTGDMSIIGPRPLLVSYLPYYTEEEKLRHTVRPGLTGLAQVSGRNFIDWDSRFKKDVEYVRNLSFGMDMKVLWLTVRTVLGRGDVAEDTNVTEGNFAEIRKKRLEETGSLERIENNV</sequence>
<evidence type="ECO:0000256" key="1">
    <source>
        <dbReference type="ARBA" id="ARBA00006464"/>
    </source>
</evidence>
<dbReference type="InterPro" id="IPR003362">
    <property type="entry name" value="Bact_transf"/>
</dbReference>
<dbReference type="Pfam" id="PF02397">
    <property type="entry name" value="Bac_transf"/>
    <property type="match status" value="1"/>
</dbReference>
<dbReference type="EMBL" id="CP146256">
    <property type="protein sequence ID" value="XAH76473.1"/>
    <property type="molecule type" value="Genomic_DNA"/>
</dbReference>
<accession>A0ABZ3F1U2</accession>
<dbReference type="EC" id="2.7.8.-" evidence="4"/>
<dbReference type="PANTHER" id="PTHR30576">
    <property type="entry name" value="COLANIC BIOSYNTHESIS UDP-GLUCOSE LIPID CARRIER TRANSFERASE"/>
    <property type="match status" value="1"/>
</dbReference>
<evidence type="ECO:0000313" key="4">
    <source>
        <dbReference type="EMBL" id="XAH76473.1"/>
    </source>
</evidence>
<dbReference type="PANTHER" id="PTHR30576:SF8">
    <property type="entry name" value="UNDECAPRENYL-PHOSPHATE GALACTOSE PHOSPHOTRANSFERASE"/>
    <property type="match status" value="1"/>
</dbReference>
<proteinExistence type="inferred from homology"/>
<keyword evidence="4" id="KW-0808">Transferase</keyword>
<dbReference type="Proteomes" id="UP001451571">
    <property type="component" value="Chromosome"/>
</dbReference>
<reference evidence="4 5" key="1">
    <citation type="submission" date="2024-02" db="EMBL/GenBank/DDBJ databases">
        <title>Bacterial strain from lacustrine sediment.</title>
        <authorList>
            <person name="Petit C."/>
            <person name="Fadhlaoui K."/>
        </authorList>
    </citation>
    <scope>NUCLEOTIDE SEQUENCE [LARGE SCALE GENOMIC DNA]</scope>
    <source>
        <strain evidence="4 5">IPX-CK</strain>
    </source>
</reference>
<keyword evidence="5" id="KW-1185">Reference proteome</keyword>
<dbReference type="GO" id="GO:0016740">
    <property type="term" value="F:transferase activity"/>
    <property type="evidence" value="ECO:0007669"/>
    <property type="project" value="UniProtKB-KW"/>
</dbReference>
<protein>
    <submittedName>
        <fullName evidence="4">Sugar transferase</fullName>
        <ecNumber evidence="4">2.7.8.-</ecNumber>
    </submittedName>
</protein>
<name>A0ABZ3F1U2_9FIRM</name>
<organism evidence="4 5">
    <name type="scientific">Kineothrix sedimenti</name>
    <dbReference type="NCBI Taxonomy" id="3123317"/>
    <lineage>
        <taxon>Bacteria</taxon>
        <taxon>Bacillati</taxon>
        <taxon>Bacillota</taxon>
        <taxon>Clostridia</taxon>
        <taxon>Lachnospirales</taxon>
        <taxon>Lachnospiraceae</taxon>
        <taxon>Kineothrix</taxon>
    </lineage>
</organism>